<dbReference type="PANTHER" id="PTHR47506">
    <property type="entry name" value="TRANSCRIPTIONAL REGULATORY PROTEIN"/>
    <property type="match status" value="1"/>
</dbReference>
<dbReference type="GO" id="GO:0003677">
    <property type="term" value="F:DNA binding"/>
    <property type="evidence" value="ECO:0007669"/>
    <property type="project" value="UniProtKB-UniRule"/>
</dbReference>
<feature type="domain" description="HTH tetR-type" evidence="5">
    <location>
        <begin position="10"/>
        <end position="70"/>
    </location>
</feature>
<protein>
    <submittedName>
        <fullName evidence="6">TetR family transcriptional regulator</fullName>
    </submittedName>
</protein>
<feature type="DNA-binding region" description="H-T-H motif" evidence="4">
    <location>
        <begin position="33"/>
        <end position="52"/>
    </location>
</feature>
<dbReference type="Gene3D" id="1.10.357.10">
    <property type="entry name" value="Tetracycline Repressor, domain 2"/>
    <property type="match status" value="1"/>
</dbReference>
<dbReference type="PANTHER" id="PTHR47506:SF1">
    <property type="entry name" value="HTH-TYPE TRANSCRIPTIONAL REGULATOR YJDC"/>
    <property type="match status" value="1"/>
</dbReference>
<dbReference type="InterPro" id="IPR023772">
    <property type="entry name" value="DNA-bd_HTH_TetR-type_CS"/>
</dbReference>
<keyword evidence="2 4" id="KW-0238">DNA-binding</keyword>
<accession>A0A562TID2</accession>
<dbReference type="AlphaFoldDB" id="A0A562TID2"/>
<evidence type="ECO:0000259" key="5">
    <source>
        <dbReference type="PROSITE" id="PS50977"/>
    </source>
</evidence>
<dbReference type="InterPro" id="IPR036271">
    <property type="entry name" value="Tet_transcr_reg_TetR-rel_C_sf"/>
</dbReference>
<comment type="caution">
    <text evidence="6">The sequence shown here is derived from an EMBL/GenBank/DDBJ whole genome shotgun (WGS) entry which is preliminary data.</text>
</comment>
<keyword evidence="1" id="KW-0805">Transcription regulation</keyword>
<dbReference type="PROSITE" id="PS50977">
    <property type="entry name" value="HTH_TETR_2"/>
    <property type="match status" value="1"/>
</dbReference>
<name>A0A562TID2_9HYPH</name>
<reference evidence="6 7" key="1">
    <citation type="submission" date="2019-07" db="EMBL/GenBank/DDBJ databases">
        <title>Genomic Encyclopedia of Archaeal and Bacterial Type Strains, Phase II (KMG-II): from individual species to whole genera.</title>
        <authorList>
            <person name="Goeker M."/>
        </authorList>
    </citation>
    <scope>NUCLEOTIDE SEQUENCE [LARGE SCALE GENOMIC DNA]</scope>
    <source>
        <strain evidence="6 7">ATCC BAA-252</strain>
    </source>
</reference>
<keyword evidence="3" id="KW-0804">Transcription</keyword>
<proteinExistence type="predicted"/>
<dbReference type="Pfam" id="PF00440">
    <property type="entry name" value="TetR_N"/>
    <property type="match status" value="1"/>
</dbReference>
<organism evidence="6 7">
    <name type="scientific">Roseibium hamelinense</name>
    <dbReference type="NCBI Taxonomy" id="150831"/>
    <lineage>
        <taxon>Bacteria</taxon>
        <taxon>Pseudomonadati</taxon>
        <taxon>Pseudomonadota</taxon>
        <taxon>Alphaproteobacteria</taxon>
        <taxon>Hyphomicrobiales</taxon>
        <taxon>Stappiaceae</taxon>
        <taxon>Roseibium</taxon>
    </lineage>
</organism>
<dbReference type="SUPFAM" id="SSF46689">
    <property type="entry name" value="Homeodomain-like"/>
    <property type="match status" value="1"/>
</dbReference>
<dbReference type="InterPro" id="IPR009057">
    <property type="entry name" value="Homeodomain-like_sf"/>
</dbReference>
<evidence type="ECO:0000256" key="4">
    <source>
        <dbReference type="PROSITE-ProRule" id="PRU00335"/>
    </source>
</evidence>
<keyword evidence="7" id="KW-1185">Reference proteome</keyword>
<dbReference type="PROSITE" id="PS01081">
    <property type="entry name" value="HTH_TETR_1"/>
    <property type="match status" value="1"/>
</dbReference>
<dbReference type="InterPro" id="IPR001647">
    <property type="entry name" value="HTH_TetR"/>
</dbReference>
<evidence type="ECO:0000256" key="1">
    <source>
        <dbReference type="ARBA" id="ARBA00023015"/>
    </source>
</evidence>
<evidence type="ECO:0000256" key="2">
    <source>
        <dbReference type="ARBA" id="ARBA00023125"/>
    </source>
</evidence>
<dbReference type="OrthoDB" id="9779746at2"/>
<evidence type="ECO:0000313" key="6">
    <source>
        <dbReference type="EMBL" id="TWI92646.1"/>
    </source>
</evidence>
<gene>
    <name evidence="6" type="ORF">JM93_00189</name>
</gene>
<dbReference type="RefSeq" id="WP_145340180.1">
    <property type="nucleotide sequence ID" value="NZ_SMLY01000087.1"/>
</dbReference>
<dbReference type="Proteomes" id="UP000320593">
    <property type="component" value="Unassembled WGS sequence"/>
</dbReference>
<evidence type="ECO:0000256" key="3">
    <source>
        <dbReference type="ARBA" id="ARBA00023163"/>
    </source>
</evidence>
<sequence length="188" mass="20649">MVSRLGQGRKFMIEDALEAATLVFWLHGYEGASISELTKAMGINPPSLYKAFGSKEDLFFKVVDHYNQTHGNFMSKIFEEETDGRALLQRLLLEAADHYPSDQFPGGCLVISAAVAVTETNKHVADRLASMRNDNVKEMASRDGVTPDMARFAAATLQGMSQQARDGASREDLRTIAKYAISALDTAL</sequence>
<dbReference type="SUPFAM" id="SSF48498">
    <property type="entry name" value="Tetracyclin repressor-like, C-terminal domain"/>
    <property type="match status" value="1"/>
</dbReference>
<evidence type="ECO:0000313" key="7">
    <source>
        <dbReference type="Proteomes" id="UP000320593"/>
    </source>
</evidence>
<dbReference type="EMBL" id="VLLF01000001">
    <property type="protein sequence ID" value="TWI92646.1"/>
    <property type="molecule type" value="Genomic_DNA"/>
</dbReference>
<dbReference type="Gene3D" id="1.10.10.60">
    <property type="entry name" value="Homeodomain-like"/>
    <property type="match status" value="1"/>
</dbReference>